<dbReference type="RefSeq" id="WP_282210860.1">
    <property type="nucleotide sequence ID" value="NZ_CP118247.1"/>
</dbReference>
<organism evidence="2 3">
    <name type="scientific">Devosia rhodophyticola</name>
    <dbReference type="NCBI Taxonomy" id="3026423"/>
    <lineage>
        <taxon>Bacteria</taxon>
        <taxon>Pseudomonadati</taxon>
        <taxon>Pseudomonadota</taxon>
        <taxon>Alphaproteobacteria</taxon>
        <taxon>Hyphomicrobiales</taxon>
        <taxon>Devosiaceae</taxon>
        <taxon>Devosia</taxon>
    </lineage>
</organism>
<reference evidence="2 3" key="1">
    <citation type="submission" date="2023-02" db="EMBL/GenBank/DDBJ databases">
        <title>Devosia chondri sp. nov., isolated from the phycosphere of marine algae.</title>
        <authorList>
            <person name="Kim J.M."/>
            <person name="Lee J.K."/>
            <person name="Choi B.J."/>
            <person name="Bayburt H."/>
            <person name="Jeon C.O."/>
        </authorList>
    </citation>
    <scope>NUCLEOTIDE SEQUENCE [LARGE SCALE GENOMIC DNA]</scope>
    <source>
        <strain evidence="2 3">G2-5</strain>
    </source>
</reference>
<protein>
    <submittedName>
        <fullName evidence="2">Nuclear transport factor 2 family protein</fullName>
    </submittedName>
</protein>
<dbReference type="Gene3D" id="3.10.450.50">
    <property type="match status" value="1"/>
</dbReference>
<evidence type="ECO:0000313" key="2">
    <source>
        <dbReference type="EMBL" id="WDR05341.1"/>
    </source>
</evidence>
<evidence type="ECO:0000259" key="1">
    <source>
        <dbReference type="Pfam" id="PF14534"/>
    </source>
</evidence>
<dbReference type="EMBL" id="CP118247">
    <property type="protein sequence ID" value="WDR05341.1"/>
    <property type="molecule type" value="Genomic_DNA"/>
</dbReference>
<proteinExistence type="predicted"/>
<accession>A0ABY7YVR7</accession>
<dbReference type="SUPFAM" id="SSF54427">
    <property type="entry name" value="NTF2-like"/>
    <property type="match status" value="1"/>
</dbReference>
<dbReference type="InterPro" id="IPR032710">
    <property type="entry name" value="NTF2-like_dom_sf"/>
</dbReference>
<feature type="domain" description="DUF4440" evidence="1">
    <location>
        <begin position="18"/>
        <end position="105"/>
    </location>
</feature>
<dbReference type="Pfam" id="PF14534">
    <property type="entry name" value="DUF4440"/>
    <property type="match status" value="1"/>
</dbReference>
<dbReference type="Proteomes" id="UP001222118">
    <property type="component" value="Chromosome"/>
</dbReference>
<gene>
    <name evidence="2" type="ORF">PSQ90_13770</name>
</gene>
<dbReference type="InterPro" id="IPR027843">
    <property type="entry name" value="DUF4440"/>
</dbReference>
<name>A0ABY7YVR7_9HYPH</name>
<keyword evidence="3" id="KW-1185">Reference proteome</keyword>
<evidence type="ECO:0000313" key="3">
    <source>
        <dbReference type="Proteomes" id="UP001222118"/>
    </source>
</evidence>
<sequence>MNYQELWEMEKSFWLDGPDFYKSSMAPNARMVFPAPVGILAGQEIVEGLRQSPRWMSVDFHKKTETELGDTAVLAYEASGKRDGEGAYIAFCASTYVRKDGAWVLLAHQQTPKA</sequence>